<dbReference type="RefSeq" id="XP_007333627.1">
    <property type="nucleotide sequence ID" value="XM_007333565.1"/>
</dbReference>
<evidence type="ECO:0000256" key="2">
    <source>
        <dbReference type="SAM" id="SignalP"/>
    </source>
</evidence>
<name>K5VMQ5_AGABU</name>
<reference evidence="4" key="1">
    <citation type="journal article" date="2012" name="Proc. Natl. Acad. Sci. U.S.A.">
        <title>Genome sequence of the button mushroom Agaricus bisporus reveals mechanisms governing adaptation to a humic-rich ecological niche.</title>
        <authorList>
            <person name="Morin E."/>
            <person name="Kohler A."/>
            <person name="Baker A.R."/>
            <person name="Foulongne-Oriol M."/>
            <person name="Lombard V."/>
            <person name="Nagy L.G."/>
            <person name="Ohm R.A."/>
            <person name="Patyshakuliyeva A."/>
            <person name="Brun A."/>
            <person name="Aerts A.L."/>
            <person name="Bailey A.M."/>
            <person name="Billette C."/>
            <person name="Coutinho P.M."/>
            <person name="Deakin G."/>
            <person name="Doddapaneni H."/>
            <person name="Floudas D."/>
            <person name="Grimwood J."/>
            <person name="Hilden K."/>
            <person name="Kuees U."/>
            <person name="LaButti K.M."/>
            <person name="Lapidus A."/>
            <person name="Lindquist E.A."/>
            <person name="Lucas S.M."/>
            <person name="Murat C."/>
            <person name="Riley R.W."/>
            <person name="Salamov A.A."/>
            <person name="Schmutz J."/>
            <person name="Subramanian V."/>
            <person name="Woesten H.A.B."/>
            <person name="Xu J."/>
            <person name="Eastwood D.C."/>
            <person name="Foster G.D."/>
            <person name="Sonnenberg A.S."/>
            <person name="Cullen D."/>
            <person name="de Vries R.P."/>
            <person name="Lundell T."/>
            <person name="Hibbett D.S."/>
            <person name="Henrissat B."/>
            <person name="Burton K.S."/>
            <person name="Kerrigan R.W."/>
            <person name="Challen M.P."/>
            <person name="Grigoriev I.V."/>
            <person name="Martin F."/>
        </authorList>
    </citation>
    <scope>NUCLEOTIDE SEQUENCE [LARGE SCALE GENOMIC DNA]</scope>
    <source>
        <strain evidence="4">JB137-S8 / ATCC MYA-4627 / FGSC 10392</strain>
    </source>
</reference>
<dbReference type="AlphaFoldDB" id="K5VMQ5"/>
<gene>
    <name evidence="3" type="ORF">AGABI1DRAFT_131952</name>
</gene>
<dbReference type="EMBL" id="JH971409">
    <property type="protein sequence ID" value="EKM75719.1"/>
    <property type="molecule type" value="Genomic_DNA"/>
</dbReference>
<sequence length="215" mass="22375">MLLSALVFLFGYSLQCVTADALSGLLQPHGLLVITNSRVYGRQAGPLPNVPAECKSGCDPVLAKVAESTPQGCSPAECCQDSFVNGYFECLTCVGTAENITDYGPAQQVVDQLTVQCNTEGFESPKLTLPGIDPNRTLPSSVPPLLTGTVPPTATNQETLTALPTITPATSPSGTAPPATTSSPSSAIPNHFFTPQLSHLSAYVVCSIILVHFVG</sequence>
<dbReference type="InParanoid" id="K5VMQ5"/>
<keyword evidence="2" id="KW-0732">Signal</keyword>
<evidence type="ECO:0000313" key="3">
    <source>
        <dbReference type="EMBL" id="EKM75719.1"/>
    </source>
</evidence>
<dbReference type="HOGENOM" id="CLU_1282903_0_0_1"/>
<dbReference type="OMA" id="WITLTIQ"/>
<dbReference type="eggNOG" id="ENOG502RBNW">
    <property type="taxonomic scope" value="Eukaryota"/>
</dbReference>
<dbReference type="Proteomes" id="UP000008493">
    <property type="component" value="Unassembled WGS sequence"/>
</dbReference>
<evidence type="ECO:0000313" key="4">
    <source>
        <dbReference type="Proteomes" id="UP000008493"/>
    </source>
</evidence>
<dbReference type="KEGG" id="abp:AGABI1DRAFT131952"/>
<feature type="region of interest" description="Disordered" evidence="1">
    <location>
        <begin position="165"/>
        <end position="184"/>
    </location>
</feature>
<organism evidence="3 4">
    <name type="scientific">Agaricus bisporus var. burnettii (strain JB137-S8 / ATCC MYA-4627 / FGSC 10392)</name>
    <name type="common">White button mushroom</name>
    <dbReference type="NCBI Taxonomy" id="597362"/>
    <lineage>
        <taxon>Eukaryota</taxon>
        <taxon>Fungi</taxon>
        <taxon>Dikarya</taxon>
        <taxon>Basidiomycota</taxon>
        <taxon>Agaricomycotina</taxon>
        <taxon>Agaricomycetes</taxon>
        <taxon>Agaricomycetidae</taxon>
        <taxon>Agaricales</taxon>
        <taxon>Agaricineae</taxon>
        <taxon>Agaricaceae</taxon>
        <taxon>Agaricus</taxon>
    </lineage>
</organism>
<evidence type="ECO:0008006" key="5">
    <source>
        <dbReference type="Google" id="ProtNLM"/>
    </source>
</evidence>
<feature type="signal peptide" evidence="2">
    <location>
        <begin position="1"/>
        <end position="19"/>
    </location>
</feature>
<evidence type="ECO:0000256" key="1">
    <source>
        <dbReference type="SAM" id="MobiDB-lite"/>
    </source>
</evidence>
<protein>
    <recommendedName>
        <fullName evidence="5">Extracellular membrane protein CFEM domain-containing protein</fullName>
    </recommendedName>
</protein>
<dbReference type="GeneID" id="18827568"/>
<keyword evidence="4" id="KW-1185">Reference proteome</keyword>
<dbReference type="OrthoDB" id="3054150at2759"/>
<accession>K5VMQ5</accession>
<feature type="chain" id="PRO_5003889941" description="Extracellular membrane protein CFEM domain-containing protein" evidence="2">
    <location>
        <begin position="20"/>
        <end position="215"/>
    </location>
</feature>
<proteinExistence type="predicted"/>